<gene>
    <name evidence="1" type="ORF">GCM10025870_23520</name>
</gene>
<evidence type="ECO:0000313" key="2">
    <source>
        <dbReference type="Proteomes" id="UP001321477"/>
    </source>
</evidence>
<keyword evidence="2" id="KW-1185">Reference proteome</keyword>
<protein>
    <submittedName>
        <fullName evidence="1">Uncharacterized protein</fullName>
    </submittedName>
</protein>
<dbReference type="EMBL" id="AP027734">
    <property type="protein sequence ID" value="BDZ55279.1"/>
    <property type="molecule type" value="Genomic_DNA"/>
</dbReference>
<proteinExistence type="predicted"/>
<dbReference type="Proteomes" id="UP001321477">
    <property type="component" value="Chromosome"/>
</dbReference>
<reference evidence="2" key="1">
    <citation type="journal article" date="2019" name="Int. J. Syst. Evol. Microbiol.">
        <title>The Global Catalogue of Microorganisms (GCM) 10K type strain sequencing project: providing services to taxonomists for standard genome sequencing and annotation.</title>
        <authorList>
            <consortium name="The Broad Institute Genomics Platform"/>
            <consortium name="The Broad Institute Genome Sequencing Center for Infectious Disease"/>
            <person name="Wu L."/>
            <person name="Ma J."/>
        </authorList>
    </citation>
    <scope>NUCLEOTIDE SEQUENCE [LARGE SCALE GENOMIC DNA]</scope>
    <source>
        <strain evidence="2">NBRC 109019</strain>
    </source>
</reference>
<accession>A0ABM8H3B5</accession>
<name>A0ABM8H3B5_9MICO</name>
<organism evidence="1 2">
    <name type="scientific">Agromyces marinus</name>
    <dbReference type="NCBI Taxonomy" id="1389020"/>
    <lineage>
        <taxon>Bacteria</taxon>
        <taxon>Bacillati</taxon>
        <taxon>Actinomycetota</taxon>
        <taxon>Actinomycetes</taxon>
        <taxon>Micrococcales</taxon>
        <taxon>Microbacteriaceae</taxon>
        <taxon>Agromyces</taxon>
    </lineage>
</organism>
<dbReference type="RefSeq" id="WP_234659910.1">
    <property type="nucleotide sequence ID" value="NZ_AP027734.1"/>
</dbReference>
<evidence type="ECO:0000313" key="1">
    <source>
        <dbReference type="EMBL" id="BDZ55279.1"/>
    </source>
</evidence>
<sequence>MSEKSIKADAATDRTVSELAFFLRTTKKHVVAIAVADYVEQRDRYLDPAAAHAGTGTLLDLAPLERLALRRKELARAFAKHEAGDIRLLDPEFVTPGSADIVLLAETDLLEGGRAAYDLSRVASMLLGAHVEVISTTMLELFDRPGLRGALDQSRPL</sequence>